<proteinExistence type="predicted"/>
<dbReference type="EMBL" id="CP001826">
    <property type="protein sequence ID" value="ACZ43359.1"/>
    <property type="molecule type" value="Genomic_DNA"/>
</dbReference>
<dbReference type="KEGG" id="ttr:Tter_2466"/>
<sequence length="41" mass="4355">MTTESILISIDLLREESIGTQQADAIPDEVGGTEHGSNGLR</sequence>
<reference evidence="3" key="1">
    <citation type="journal article" date="2010" name="Stand. Genomic Sci.">
        <title>Complete genome sequence of 'Thermobaculum terrenum' type strain (YNP1).</title>
        <authorList>
            <person name="Kiss H."/>
            <person name="Cleland D."/>
            <person name="Lapidus A."/>
            <person name="Lucas S."/>
            <person name="Glavina Del Rio T."/>
            <person name="Nolan M."/>
            <person name="Tice H."/>
            <person name="Han C."/>
            <person name="Goodwin L."/>
            <person name="Pitluck S."/>
            <person name="Liolios K."/>
            <person name="Ivanova N."/>
            <person name="Mavromatis K."/>
            <person name="Ovchinnikova G."/>
            <person name="Pati A."/>
            <person name="Chen A."/>
            <person name="Palaniappan K."/>
            <person name="Land M."/>
            <person name="Hauser L."/>
            <person name="Chang Y."/>
            <person name="Jeffries C."/>
            <person name="Lu M."/>
            <person name="Brettin T."/>
            <person name="Detter J."/>
            <person name="Goker M."/>
            <person name="Tindall B."/>
            <person name="Beck B."/>
            <person name="McDermott T."/>
            <person name="Woyke T."/>
            <person name="Bristow J."/>
            <person name="Eisen J."/>
            <person name="Markowitz V."/>
            <person name="Hugenholtz P."/>
            <person name="Kyrpides N."/>
            <person name="Klenk H."/>
            <person name="Cheng J."/>
        </authorList>
    </citation>
    <scope>NUCLEOTIDE SEQUENCE [LARGE SCALE GENOMIC DNA]</scope>
    <source>
        <strain evidence="3">ATCC BAA-798 / YNP1</strain>
    </source>
</reference>
<dbReference type="HOGENOM" id="CLU_3277993_0_0_0"/>
<feature type="region of interest" description="Disordered" evidence="1">
    <location>
        <begin position="18"/>
        <end position="41"/>
    </location>
</feature>
<dbReference type="RefSeq" id="WP_012876390.1">
    <property type="nucleotide sequence ID" value="NC_013526.1"/>
</dbReference>
<gene>
    <name evidence="2" type="ordered locus">Tter_2466</name>
</gene>
<name>D1CHY8_THET1</name>
<organism evidence="2 3">
    <name type="scientific">Thermobaculum terrenum (strain ATCC BAA-798 / CCMEE 7001 / YNP1)</name>
    <dbReference type="NCBI Taxonomy" id="525904"/>
    <lineage>
        <taxon>Bacteria</taxon>
        <taxon>Bacillati</taxon>
        <taxon>Chloroflexota</taxon>
        <taxon>Chloroflexia</taxon>
        <taxon>Candidatus Thermobaculales</taxon>
        <taxon>Candidatus Thermobaculaceae</taxon>
        <taxon>Thermobaculum</taxon>
    </lineage>
</organism>
<dbReference type="AlphaFoldDB" id="D1CHY8"/>
<accession>D1CHY8</accession>
<evidence type="ECO:0000313" key="3">
    <source>
        <dbReference type="Proteomes" id="UP000000323"/>
    </source>
</evidence>
<dbReference type="Proteomes" id="UP000000323">
    <property type="component" value="Chromosome 2"/>
</dbReference>
<keyword evidence="3" id="KW-1185">Reference proteome</keyword>
<protein>
    <submittedName>
        <fullName evidence="2">Uncharacterized protein</fullName>
    </submittedName>
</protein>
<evidence type="ECO:0000256" key="1">
    <source>
        <dbReference type="SAM" id="MobiDB-lite"/>
    </source>
</evidence>
<evidence type="ECO:0000313" key="2">
    <source>
        <dbReference type="EMBL" id="ACZ43359.1"/>
    </source>
</evidence>